<dbReference type="SMART" id="SM00338">
    <property type="entry name" value="BRLZ"/>
    <property type="match status" value="1"/>
</dbReference>
<evidence type="ECO:0000256" key="2">
    <source>
        <dbReference type="ARBA" id="ARBA00023015"/>
    </source>
</evidence>
<feature type="compositionally biased region" description="Basic and acidic residues" evidence="5">
    <location>
        <begin position="295"/>
        <end position="312"/>
    </location>
</feature>
<evidence type="ECO:0000256" key="1">
    <source>
        <dbReference type="ARBA" id="ARBA00004123"/>
    </source>
</evidence>
<reference evidence="7" key="1">
    <citation type="submission" date="2019-07" db="EMBL/GenBank/DDBJ databases">
        <title>Hyphodiscus hymeniophilus genome sequencing and assembly.</title>
        <authorList>
            <person name="Kramer G."/>
            <person name="Nodwell J."/>
        </authorList>
    </citation>
    <scope>NUCLEOTIDE SEQUENCE</scope>
    <source>
        <strain evidence="7">ATCC 34498</strain>
    </source>
</reference>
<evidence type="ECO:0000313" key="8">
    <source>
        <dbReference type="Proteomes" id="UP000785200"/>
    </source>
</evidence>
<dbReference type="AlphaFoldDB" id="A0A9P6VJ79"/>
<feature type="region of interest" description="Disordered" evidence="5">
    <location>
        <begin position="380"/>
        <end position="401"/>
    </location>
</feature>
<comment type="caution">
    <text evidence="7">The sequence shown here is derived from an EMBL/GenBank/DDBJ whole genome shotgun (WGS) entry which is preliminary data.</text>
</comment>
<feature type="region of interest" description="Disordered" evidence="5">
    <location>
        <begin position="214"/>
        <end position="245"/>
    </location>
</feature>
<feature type="region of interest" description="Disordered" evidence="5">
    <location>
        <begin position="1"/>
        <end position="22"/>
    </location>
</feature>
<keyword evidence="4" id="KW-0539">Nucleus</keyword>
<feature type="compositionally biased region" description="Polar residues" evidence="5">
    <location>
        <begin position="258"/>
        <end position="279"/>
    </location>
</feature>
<feature type="compositionally biased region" description="Low complexity" evidence="5">
    <location>
        <begin position="1"/>
        <end position="15"/>
    </location>
</feature>
<keyword evidence="8" id="KW-1185">Reference proteome</keyword>
<keyword evidence="3" id="KW-0804">Transcription</keyword>
<feature type="compositionally biased region" description="Polar residues" evidence="5">
    <location>
        <begin position="380"/>
        <end position="393"/>
    </location>
</feature>
<dbReference type="Proteomes" id="UP000785200">
    <property type="component" value="Unassembled WGS sequence"/>
</dbReference>
<evidence type="ECO:0000313" key="7">
    <source>
        <dbReference type="EMBL" id="KAG0648774.1"/>
    </source>
</evidence>
<dbReference type="FunFam" id="1.20.5.170:FF:000031">
    <property type="entry name" value="BZIP transcription factor (MeaB)"/>
    <property type="match status" value="1"/>
</dbReference>
<dbReference type="Gene3D" id="1.20.5.170">
    <property type="match status" value="1"/>
</dbReference>
<keyword evidence="2" id="KW-0805">Transcription regulation</keyword>
<evidence type="ECO:0000256" key="3">
    <source>
        <dbReference type="ARBA" id="ARBA00023163"/>
    </source>
</evidence>
<dbReference type="InterPro" id="IPR051027">
    <property type="entry name" value="bZIP_transcription_factors"/>
</dbReference>
<evidence type="ECO:0000256" key="4">
    <source>
        <dbReference type="ARBA" id="ARBA00023242"/>
    </source>
</evidence>
<dbReference type="GO" id="GO:0003700">
    <property type="term" value="F:DNA-binding transcription factor activity"/>
    <property type="evidence" value="ECO:0007669"/>
    <property type="project" value="InterPro"/>
</dbReference>
<sequence>MSSSTQSSSSSMSTSNTQANCLDPLDSLIDFSEYETVSYKSEYKSPTLSPSTSKSGFSRAVSSTPATLPSSQPTLSGPSHNYELYRQTTGIPPGSVANTLAVNQSMNQYGFTDSYLAGLSPNDDFVDFGTAPRQTPFHPSDVDMEFDTSSNEPAFFYPEQTSEFVDPSAIGGNNGLPAPQTLPTQSGIVGRLWPGMHQQQAAIAKAQAQQKQQQAIITQQRQQAMAGQSRQQSQRPRASHAPSDPIVEEKISQLLNSMRQSSVTTDGGDADTSNGNMSHASRMRKDEEEMDEDERLLASEEGKKLSSKERRQLRNKVSARAFRSRRKEYISQLEGEIAAKVDENTDLRTQNRALMDENTRLSDLTRMLLSSPSFSGFLDTLSQNPTAQQQPASTPAPVERKVRKDVNPYAAQQQMQHQHVGMTMVPEHTMDFSMLDINSDGGFSYQPQVFSVLSVPETILDAEALSGKGRSFTPLASDDEKVELPIVERAPISEPTTIEEIEVVDAEFDADPAFALFTTAPKSTSNIPTELNITALLAGITIEKPCQYELVVESAEDVASAEAAMKKVERMCASLVNVTERLRAFTMDL</sequence>
<accession>A0A9P6VJ79</accession>
<organism evidence="7 8">
    <name type="scientific">Hyphodiscus hymeniophilus</name>
    <dbReference type="NCBI Taxonomy" id="353542"/>
    <lineage>
        <taxon>Eukaryota</taxon>
        <taxon>Fungi</taxon>
        <taxon>Dikarya</taxon>
        <taxon>Ascomycota</taxon>
        <taxon>Pezizomycotina</taxon>
        <taxon>Leotiomycetes</taxon>
        <taxon>Helotiales</taxon>
        <taxon>Hyphodiscaceae</taxon>
        <taxon>Hyphodiscus</taxon>
    </lineage>
</organism>
<evidence type="ECO:0000259" key="6">
    <source>
        <dbReference type="PROSITE" id="PS50217"/>
    </source>
</evidence>
<feature type="compositionally biased region" description="Low complexity" evidence="5">
    <location>
        <begin position="214"/>
        <end position="235"/>
    </location>
</feature>
<dbReference type="OrthoDB" id="5571888at2759"/>
<proteinExistence type="predicted"/>
<feature type="region of interest" description="Disordered" evidence="5">
    <location>
        <begin position="258"/>
        <end position="316"/>
    </location>
</feature>
<protein>
    <submittedName>
        <fullName evidence="7">BZIP-type transcription factor MBZ1</fullName>
    </submittedName>
</protein>
<feature type="compositionally biased region" description="Polar residues" evidence="5">
    <location>
        <begin position="60"/>
        <end position="79"/>
    </location>
</feature>
<evidence type="ECO:0000256" key="5">
    <source>
        <dbReference type="SAM" id="MobiDB-lite"/>
    </source>
</evidence>
<feature type="domain" description="BZIP" evidence="6">
    <location>
        <begin position="305"/>
        <end position="368"/>
    </location>
</feature>
<gene>
    <name evidence="7" type="ORF">D0Z07_4705</name>
</gene>
<name>A0A9P6VJ79_9HELO</name>
<dbReference type="InterPro" id="IPR046347">
    <property type="entry name" value="bZIP_sf"/>
</dbReference>
<dbReference type="PROSITE" id="PS50217">
    <property type="entry name" value="BZIP"/>
    <property type="match status" value="1"/>
</dbReference>
<dbReference type="CDD" id="cd14810">
    <property type="entry name" value="bZIP_u1"/>
    <property type="match status" value="1"/>
</dbReference>
<dbReference type="InterPro" id="IPR004827">
    <property type="entry name" value="bZIP"/>
</dbReference>
<dbReference type="SUPFAM" id="SSF57959">
    <property type="entry name" value="Leucine zipper domain"/>
    <property type="match status" value="1"/>
</dbReference>
<dbReference type="PANTHER" id="PTHR19304">
    <property type="entry name" value="CYCLIC-AMP RESPONSE ELEMENT BINDING PROTEIN"/>
    <property type="match status" value="1"/>
</dbReference>
<dbReference type="GO" id="GO:0005634">
    <property type="term" value="C:nucleus"/>
    <property type="evidence" value="ECO:0007669"/>
    <property type="project" value="UniProtKB-SubCell"/>
</dbReference>
<dbReference type="EMBL" id="VNKQ01000009">
    <property type="protein sequence ID" value="KAG0648774.1"/>
    <property type="molecule type" value="Genomic_DNA"/>
</dbReference>
<feature type="compositionally biased region" description="Low complexity" evidence="5">
    <location>
        <begin position="44"/>
        <end position="55"/>
    </location>
</feature>
<dbReference type="Pfam" id="PF00170">
    <property type="entry name" value="bZIP_1"/>
    <property type="match status" value="1"/>
</dbReference>
<comment type="subcellular location">
    <subcellularLocation>
        <location evidence="1">Nucleus</location>
    </subcellularLocation>
</comment>
<feature type="region of interest" description="Disordered" evidence="5">
    <location>
        <begin position="39"/>
        <end position="79"/>
    </location>
</feature>